<dbReference type="EMBL" id="OA930734">
    <property type="protein sequence ID" value="CAD7286122.1"/>
    <property type="molecule type" value="Genomic_DNA"/>
</dbReference>
<evidence type="ECO:0000313" key="1">
    <source>
        <dbReference type="EMBL" id="CAD7286122.1"/>
    </source>
</evidence>
<reference evidence="1" key="1">
    <citation type="submission" date="2020-11" db="EMBL/GenBank/DDBJ databases">
        <authorList>
            <person name="Tran Van P."/>
        </authorList>
    </citation>
    <scope>NUCLEOTIDE SEQUENCE</scope>
</reference>
<proteinExistence type="predicted"/>
<name>A0A7R9C3I6_9CRUS</name>
<keyword evidence="2" id="KW-1185">Reference proteome</keyword>
<accession>A0A7R9C3I6</accession>
<gene>
    <name evidence="1" type="ORF">NMOB1V02_LOCUS13724</name>
</gene>
<organism evidence="1">
    <name type="scientific">Notodromas monacha</name>
    <dbReference type="NCBI Taxonomy" id="399045"/>
    <lineage>
        <taxon>Eukaryota</taxon>
        <taxon>Metazoa</taxon>
        <taxon>Ecdysozoa</taxon>
        <taxon>Arthropoda</taxon>
        <taxon>Crustacea</taxon>
        <taxon>Oligostraca</taxon>
        <taxon>Ostracoda</taxon>
        <taxon>Podocopa</taxon>
        <taxon>Podocopida</taxon>
        <taxon>Cypridocopina</taxon>
        <taxon>Cypridoidea</taxon>
        <taxon>Cyprididae</taxon>
        <taxon>Notodromas</taxon>
    </lineage>
</organism>
<protein>
    <submittedName>
        <fullName evidence="1">Uncharacterized protein</fullName>
    </submittedName>
</protein>
<dbReference type="AlphaFoldDB" id="A0A7R9C3I6"/>
<dbReference type="EMBL" id="CAJPEX010048697">
    <property type="protein sequence ID" value="CAG0926274.1"/>
    <property type="molecule type" value="Genomic_DNA"/>
</dbReference>
<evidence type="ECO:0000313" key="2">
    <source>
        <dbReference type="Proteomes" id="UP000678499"/>
    </source>
</evidence>
<sequence length="19" mass="2342">MLLLLEQKPLWRVSEQSDR</sequence>
<dbReference type="Proteomes" id="UP000678499">
    <property type="component" value="Unassembled WGS sequence"/>
</dbReference>